<dbReference type="STRING" id="7868.ENSCMIP00000004876"/>
<protein>
    <submittedName>
        <fullName evidence="2">Ubiquitin-associated protein 2-like</fullName>
    </submittedName>
</protein>
<feature type="region of interest" description="Disordered" evidence="1">
    <location>
        <begin position="73"/>
        <end position="96"/>
    </location>
</feature>
<evidence type="ECO:0000313" key="2">
    <source>
        <dbReference type="Ensembl" id="ENSCMIP00000004876.1"/>
    </source>
</evidence>
<evidence type="ECO:0000256" key="1">
    <source>
        <dbReference type="SAM" id="MobiDB-lite"/>
    </source>
</evidence>
<dbReference type="Proteomes" id="UP000314986">
    <property type="component" value="Unassembled WGS sequence"/>
</dbReference>
<dbReference type="AlphaFoldDB" id="A0A4W3GN20"/>
<dbReference type="InParanoid" id="A0A4W3GN20"/>
<organism evidence="2 3">
    <name type="scientific">Callorhinchus milii</name>
    <name type="common">Ghost shark</name>
    <dbReference type="NCBI Taxonomy" id="7868"/>
    <lineage>
        <taxon>Eukaryota</taxon>
        <taxon>Metazoa</taxon>
        <taxon>Chordata</taxon>
        <taxon>Craniata</taxon>
        <taxon>Vertebrata</taxon>
        <taxon>Chondrichthyes</taxon>
        <taxon>Holocephali</taxon>
        <taxon>Chimaeriformes</taxon>
        <taxon>Callorhinchidae</taxon>
        <taxon>Callorhinchus</taxon>
    </lineage>
</organism>
<reference evidence="2" key="5">
    <citation type="submission" date="2025-09" db="UniProtKB">
        <authorList>
            <consortium name="Ensembl"/>
        </authorList>
    </citation>
    <scope>IDENTIFICATION</scope>
</reference>
<name>A0A4W3GN20_CALMI</name>
<accession>A0A4W3GN20</accession>
<dbReference type="Ensembl" id="ENSCMIT00000005055.1">
    <property type="protein sequence ID" value="ENSCMIP00000004876.1"/>
    <property type="gene ID" value="ENSCMIG00000002895.1"/>
</dbReference>
<reference evidence="3" key="2">
    <citation type="journal article" date="2007" name="PLoS Biol.">
        <title>Survey sequencing and comparative analysis of the elephant shark (Callorhinchus milii) genome.</title>
        <authorList>
            <person name="Venkatesh B."/>
            <person name="Kirkness E.F."/>
            <person name="Loh Y.H."/>
            <person name="Halpern A.L."/>
            <person name="Lee A.P."/>
            <person name="Johnson J."/>
            <person name="Dandona N."/>
            <person name="Viswanathan L.D."/>
            <person name="Tay A."/>
            <person name="Venter J.C."/>
            <person name="Strausberg R.L."/>
            <person name="Brenner S."/>
        </authorList>
    </citation>
    <scope>NUCLEOTIDE SEQUENCE [LARGE SCALE GENOMIC DNA]</scope>
</reference>
<proteinExistence type="predicted"/>
<sequence length="193" mass="20326">TCSLGLFQFGSEALLSEYDSAPTTSVSVSQTQSSLYTNAVSETSSTISSNPSQDLGYQPSSIAPSAFTVQSSAQGTQYDPSSNQRAPYCNSLSSSPQKDLTQAKNGFSAIQTSQAIEGGSCFVGISLSLISTYPTALLALLGKLNPPVTICLKTYLLFPPPSTVNWQAGLQPLWNSIPQSLHLTPALSSFKTL</sequence>
<reference evidence="2" key="4">
    <citation type="submission" date="2025-08" db="UniProtKB">
        <authorList>
            <consortium name="Ensembl"/>
        </authorList>
    </citation>
    <scope>IDENTIFICATION</scope>
</reference>
<keyword evidence="3" id="KW-1185">Reference proteome</keyword>
<reference evidence="3" key="3">
    <citation type="journal article" date="2014" name="Nature">
        <title>Elephant shark genome provides unique insights into gnathostome evolution.</title>
        <authorList>
            <consortium name="International Elephant Shark Genome Sequencing Consortium"/>
            <person name="Venkatesh B."/>
            <person name="Lee A.P."/>
            <person name="Ravi V."/>
            <person name="Maurya A.K."/>
            <person name="Lian M.M."/>
            <person name="Swann J.B."/>
            <person name="Ohta Y."/>
            <person name="Flajnik M.F."/>
            <person name="Sutoh Y."/>
            <person name="Kasahara M."/>
            <person name="Hoon S."/>
            <person name="Gangu V."/>
            <person name="Roy S.W."/>
            <person name="Irimia M."/>
            <person name="Korzh V."/>
            <person name="Kondrychyn I."/>
            <person name="Lim Z.W."/>
            <person name="Tay B.H."/>
            <person name="Tohari S."/>
            <person name="Kong K.W."/>
            <person name="Ho S."/>
            <person name="Lorente-Galdos B."/>
            <person name="Quilez J."/>
            <person name="Marques-Bonet T."/>
            <person name="Raney B.J."/>
            <person name="Ingham P.W."/>
            <person name="Tay A."/>
            <person name="Hillier L.W."/>
            <person name="Minx P."/>
            <person name="Boehm T."/>
            <person name="Wilson R.K."/>
            <person name="Brenner S."/>
            <person name="Warren W.C."/>
        </authorList>
    </citation>
    <scope>NUCLEOTIDE SEQUENCE [LARGE SCALE GENOMIC DNA]</scope>
</reference>
<reference evidence="3" key="1">
    <citation type="journal article" date="2006" name="Science">
        <title>Ancient noncoding elements conserved in the human genome.</title>
        <authorList>
            <person name="Venkatesh B."/>
            <person name="Kirkness E.F."/>
            <person name="Loh Y.H."/>
            <person name="Halpern A.L."/>
            <person name="Lee A.P."/>
            <person name="Johnson J."/>
            <person name="Dandona N."/>
            <person name="Viswanathan L.D."/>
            <person name="Tay A."/>
            <person name="Venter J.C."/>
            <person name="Strausberg R.L."/>
            <person name="Brenner S."/>
        </authorList>
    </citation>
    <scope>NUCLEOTIDE SEQUENCE [LARGE SCALE GENOMIC DNA]</scope>
</reference>
<evidence type="ECO:0000313" key="3">
    <source>
        <dbReference type="Proteomes" id="UP000314986"/>
    </source>
</evidence>